<dbReference type="EMBL" id="CM055741">
    <property type="protein sequence ID" value="KAJ8001953.1"/>
    <property type="molecule type" value="Genomic_DNA"/>
</dbReference>
<sequence>MGVTVTQCAGHPHPPPSDLDPSDYRHHHGNRLTANWQAPVFRRQMDGWPRLAGWRGPTRCINMAVMVWPGLLGGRMLNVVIRLTSWFRQKRRDIMVWKTR</sequence>
<dbReference type="Proteomes" id="UP001157502">
    <property type="component" value="Chromosome 14"/>
</dbReference>
<reference evidence="1" key="1">
    <citation type="submission" date="2021-05" db="EMBL/GenBank/DDBJ databases">
        <authorList>
            <person name="Pan Q."/>
            <person name="Jouanno E."/>
            <person name="Zahm M."/>
            <person name="Klopp C."/>
            <person name="Cabau C."/>
            <person name="Louis A."/>
            <person name="Berthelot C."/>
            <person name="Parey E."/>
            <person name="Roest Crollius H."/>
            <person name="Montfort J."/>
            <person name="Robinson-Rechavi M."/>
            <person name="Bouchez O."/>
            <person name="Lampietro C."/>
            <person name="Lopez Roques C."/>
            <person name="Donnadieu C."/>
            <person name="Postlethwait J."/>
            <person name="Bobe J."/>
            <person name="Dillon D."/>
            <person name="Chandos A."/>
            <person name="von Hippel F."/>
            <person name="Guiguen Y."/>
        </authorList>
    </citation>
    <scope>NUCLEOTIDE SEQUENCE</scope>
    <source>
        <strain evidence="1">YG-Jan2019</strain>
    </source>
</reference>
<name>A0ACC2GEC4_DALPE</name>
<organism evidence="1 2">
    <name type="scientific">Dallia pectoralis</name>
    <name type="common">Alaska blackfish</name>
    <dbReference type="NCBI Taxonomy" id="75939"/>
    <lineage>
        <taxon>Eukaryota</taxon>
        <taxon>Metazoa</taxon>
        <taxon>Chordata</taxon>
        <taxon>Craniata</taxon>
        <taxon>Vertebrata</taxon>
        <taxon>Euteleostomi</taxon>
        <taxon>Actinopterygii</taxon>
        <taxon>Neopterygii</taxon>
        <taxon>Teleostei</taxon>
        <taxon>Protacanthopterygii</taxon>
        <taxon>Esociformes</taxon>
        <taxon>Umbridae</taxon>
        <taxon>Dallia</taxon>
    </lineage>
</organism>
<evidence type="ECO:0000313" key="1">
    <source>
        <dbReference type="EMBL" id="KAJ8001953.1"/>
    </source>
</evidence>
<proteinExistence type="predicted"/>
<gene>
    <name evidence="1" type="ORF">DPEC_G00174760</name>
</gene>
<protein>
    <submittedName>
        <fullName evidence="1">Uncharacterized protein</fullName>
    </submittedName>
</protein>
<keyword evidence="2" id="KW-1185">Reference proteome</keyword>
<accession>A0ACC2GEC4</accession>
<comment type="caution">
    <text evidence="1">The sequence shown here is derived from an EMBL/GenBank/DDBJ whole genome shotgun (WGS) entry which is preliminary data.</text>
</comment>
<evidence type="ECO:0000313" key="2">
    <source>
        <dbReference type="Proteomes" id="UP001157502"/>
    </source>
</evidence>